<dbReference type="GO" id="GO:0005524">
    <property type="term" value="F:ATP binding"/>
    <property type="evidence" value="ECO:0007669"/>
    <property type="project" value="UniProtKB-KW"/>
</dbReference>
<evidence type="ECO:0000313" key="4">
    <source>
        <dbReference type="Proteomes" id="UP001054252"/>
    </source>
</evidence>
<organism evidence="3 4">
    <name type="scientific">Rubroshorea leprosula</name>
    <dbReference type="NCBI Taxonomy" id="152421"/>
    <lineage>
        <taxon>Eukaryota</taxon>
        <taxon>Viridiplantae</taxon>
        <taxon>Streptophyta</taxon>
        <taxon>Embryophyta</taxon>
        <taxon>Tracheophyta</taxon>
        <taxon>Spermatophyta</taxon>
        <taxon>Magnoliopsida</taxon>
        <taxon>eudicotyledons</taxon>
        <taxon>Gunneridae</taxon>
        <taxon>Pentapetalae</taxon>
        <taxon>rosids</taxon>
        <taxon>malvids</taxon>
        <taxon>Malvales</taxon>
        <taxon>Dipterocarpaceae</taxon>
        <taxon>Rubroshorea</taxon>
    </lineage>
</organism>
<keyword evidence="1" id="KW-0547">Nucleotide-binding</keyword>
<comment type="caution">
    <text evidence="3">The sequence shown here is derived from an EMBL/GenBank/DDBJ whole genome shotgun (WGS) entry which is preliminary data.</text>
</comment>
<name>A0AAV5M9F2_9ROSI</name>
<dbReference type="GO" id="GO:0032981">
    <property type="term" value="P:mitochondrial respiratory chain complex I assembly"/>
    <property type="evidence" value="ECO:0007669"/>
    <property type="project" value="TreeGrafter"/>
</dbReference>
<dbReference type="InterPro" id="IPR027417">
    <property type="entry name" value="P-loop_NTPase"/>
</dbReference>
<reference evidence="3 4" key="1">
    <citation type="journal article" date="2021" name="Commun. Biol.">
        <title>The genome of Shorea leprosula (Dipterocarpaceae) highlights the ecological relevance of drought in aseasonal tropical rainforests.</title>
        <authorList>
            <person name="Ng K.K.S."/>
            <person name="Kobayashi M.J."/>
            <person name="Fawcett J.A."/>
            <person name="Hatakeyama M."/>
            <person name="Paape T."/>
            <person name="Ng C.H."/>
            <person name="Ang C.C."/>
            <person name="Tnah L.H."/>
            <person name="Lee C.T."/>
            <person name="Nishiyama T."/>
            <person name="Sese J."/>
            <person name="O'Brien M.J."/>
            <person name="Copetti D."/>
            <person name="Mohd Noor M.I."/>
            <person name="Ong R.C."/>
            <person name="Putra M."/>
            <person name="Sireger I.Z."/>
            <person name="Indrioko S."/>
            <person name="Kosugi Y."/>
            <person name="Izuno A."/>
            <person name="Isagi Y."/>
            <person name="Lee S.L."/>
            <person name="Shimizu K.K."/>
        </authorList>
    </citation>
    <scope>NUCLEOTIDE SEQUENCE [LARGE SCALE GENOMIC DNA]</scope>
    <source>
        <strain evidence="3">214</strain>
    </source>
</reference>
<dbReference type="Pfam" id="PF10609">
    <property type="entry name" value="ParA"/>
    <property type="match status" value="1"/>
</dbReference>
<dbReference type="AlphaFoldDB" id="A0AAV5M9F2"/>
<dbReference type="Proteomes" id="UP001054252">
    <property type="component" value="Unassembled WGS sequence"/>
</dbReference>
<sequence length="144" mass="15622">MPLLQSPLLPSFAPQFDGVSGRGAVILSIPSSFPAILSLEVPSPTIFLKISCDGDFLLPILVGDYAIERIIEALWGDDNGDSPDLFQFVKNVVEKLGYEVMSALQKMTREVDWGNLDILVVDVDMPPGTGDAQLTMSQRLQLSG</sequence>
<gene>
    <name evidence="3" type="ORF">SLEP1_g52248</name>
</gene>
<evidence type="ECO:0000313" key="3">
    <source>
        <dbReference type="EMBL" id="GKV45132.1"/>
    </source>
</evidence>
<protein>
    <recommendedName>
        <fullName evidence="5">Response regulatory domain-containing protein</fullName>
    </recommendedName>
</protein>
<evidence type="ECO:0000256" key="1">
    <source>
        <dbReference type="ARBA" id="ARBA00022741"/>
    </source>
</evidence>
<dbReference type="GO" id="GO:0005739">
    <property type="term" value="C:mitochondrion"/>
    <property type="evidence" value="ECO:0007669"/>
    <property type="project" value="TreeGrafter"/>
</dbReference>
<evidence type="ECO:0000256" key="2">
    <source>
        <dbReference type="ARBA" id="ARBA00022840"/>
    </source>
</evidence>
<dbReference type="InterPro" id="IPR044304">
    <property type="entry name" value="NUBPL-like"/>
</dbReference>
<dbReference type="InterPro" id="IPR033756">
    <property type="entry name" value="YlxH/NBP35"/>
</dbReference>
<keyword evidence="4" id="KW-1185">Reference proteome</keyword>
<dbReference type="EMBL" id="BPVZ01000190">
    <property type="protein sequence ID" value="GKV45132.1"/>
    <property type="molecule type" value="Genomic_DNA"/>
</dbReference>
<accession>A0AAV5M9F2</accession>
<dbReference type="GO" id="GO:0051539">
    <property type="term" value="F:4 iron, 4 sulfur cluster binding"/>
    <property type="evidence" value="ECO:0007669"/>
    <property type="project" value="TreeGrafter"/>
</dbReference>
<dbReference type="GO" id="GO:0016226">
    <property type="term" value="P:iron-sulfur cluster assembly"/>
    <property type="evidence" value="ECO:0007669"/>
    <property type="project" value="InterPro"/>
</dbReference>
<evidence type="ECO:0008006" key="5">
    <source>
        <dbReference type="Google" id="ProtNLM"/>
    </source>
</evidence>
<keyword evidence="2" id="KW-0067">ATP-binding</keyword>
<dbReference type="PANTHER" id="PTHR42961:SF2">
    <property type="entry name" value="IRON-SULFUR PROTEIN NUBPL"/>
    <property type="match status" value="1"/>
</dbReference>
<dbReference type="PANTHER" id="PTHR42961">
    <property type="entry name" value="IRON-SULFUR PROTEIN NUBPL"/>
    <property type="match status" value="1"/>
</dbReference>
<dbReference type="Gene3D" id="3.40.50.300">
    <property type="entry name" value="P-loop containing nucleotide triphosphate hydrolases"/>
    <property type="match status" value="1"/>
</dbReference>
<proteinExistence type="predicted"/>